<feature type="region of interest" description="Disordered" evidence="1">
    <location>
        <begin position="1"/>
        <end position="29"/>
    </location>
</feature>
<evidence type="ECO:0000256" key="1">
    <source>
        <dbReference type="SAM" id="MobiDB-lite"/>
    </source>
</evidence>
<organism evidence="2 3">
    <name type="scientific">Methylococcus capsulatus</name>
    <dbReference type="NCBI Taxonomy" id="414"/>
    <lineage>
        <taxon>Bacteria</taxon>
        <taxon>Pseudomonadati</taxon>
        <taxon>Pseudomonadota</taxon>
        <taxon>Gammaproteobacteria</taxon>
        <taxon>Methylococcales</taxon>
        <taxon>Methylococcaceae</taxon>
        <taxon>Methylococcus</taxon>
    </lineage>
</organism>
<evidence type="ECO:0000313" key="2">
    <source>
        <dbReference type="EMBL" id="CAI8867126.1"/>
    </source>
</evidence>
<accession>A0AA35UD62</accession>
<protein>
    <submittedName>
        <fullName evidence="2">Uncharacterized protein</fullName>
    </submittedName>
</protein>
<dbReference type="Proteomes" id="UP001158598">
    <property type="component" value="Chromosome"/>
</dbReference>
<sequence>MTGYGFIDQNHCKSAIPGESPQEQETVAKDPEEYPFYIIPAPPVPGRTSWSVVPW</sequence>
<evidence type="ECO:0000313" key="3">
    <source>
        <dbReference type="Proteomes" id="UP001158598"/>
    </source>
</evidence>
<gene>
    <name evidence="2" type="ORF">MCNOR_2798</name>
</gene>
<dbReference type="GeneID" id="88225369"/>
<proteinExistence type="predicted"/>
<reference evidence="2" key="1">
    <citation type="submission" date="2023-03" db="EMBL/GenBank/DDBJ databases">
        <authorList>
            <person name="Pearce D."/>
        </authorList>
    </citation>
    <scope>NUCLEOTIDE SEQUENCE</scope>
    <source>
        <strain evidence="2">Mc</strain>
    </source>
</reference>
<name>A0AA35UD62_METCP</name>
<dbReference type="RefSeq" id="WP_010961084.1">
    <property type="nucleotide sequence ID" value="NZ_CP079096.1"/>
</dbReference>
<dbReference type="EMBL" id="OX458332">
    <property type="protein sequence ID" value="CAI8867126.1"/>
    <property type="molecule type" value="Genomic_DNA"/>
</dbReference>
<dbReference type="AlphaFoldDB" id="A0AA35UD62"/>